<comment type="caution">
    <text evidence="8">The sequence shown here is derived from an EMBL/GenBank/DDBJ whole genome shotgun (WGS) entry which is preliminary data.</text>
</comment>
<dbReference type="InterPro" id="IPR012340">
    <property type="entry name" value="NA-bd_OB-fold"/>
</dbReference>
<keyword evidence="4 6" id="KW-0689">Ribosomal protein</keyword>
<dbReference type="NCBIfam" id="TIGR03635">
    <property type="entry name" value="uS17_bact"/>
    <property type="match status" value="1"/>
</dbReference>
<comment type="similarity">
    <text evidence="1 6 7">Belongs to the universal ribosomal protein uS17 family.</text>
</comment>
<evidence type="ECO:0000313" key="9">
    <source>
        <dbReference type="Proteomes" id="UP001596013"/>
    </source>
</evidence>
<comment type="subunit">
    <text evidence="6">Part of the 30S ribosomal subunit.</text>
</comment>
<evidence type="ECO:0000256" key="1">
    <source>
        <dbReference type="ARBA" id="ARBA00010254"/>
    </source>
</evidence>
<dbReference type="PRINTS" id="PR00973">
    <property type="entry name" value="RIBOSOMALS17"/>
</dbReference>
<accession>A0ABW0JQT6</accession>
<evidence type="ECO:0000256" key="3">
    <source>
        <dbReference type="ARBA" id="ARBA00022884"/>
    </source>
</evidence>
<evidence type="ECO:0000256" key="4">
    <source>
        <dbReference type="ARBA" id="ARBA00022980"/>
    </source>
</evidence>
<comment type="function">
    <text evidence="6">One of the primary rRNA binding proteins, it binds specifically to the 5'-end of 16S ribosomal RNA.</text>
</comment>
<dbReference type="Gene3D" id="2.40.50.140">
    <property type="entry name" value="Nucleic acid-binding proteins"/>
    <property type="match status" value="1"/>
</dbReference>
<gene>
    <name evidence="6 8" type="primary">rpsQ</name>
    <name evidence="8" type="ORF">ACFPME_16570</name>
</gene>
<reference evidence="9" key="1">
    <citation type="journal article" date="2019" name="Int. J. Syst. Evol. Microbiol.">
        <title>The Global Catalogue of Microorganisms (GCM) 10K type strain sequencing project: providing services to taxonomists for standard genome sequencing and annotation.</title>
        <authorList>
            <consortium name="The Broad Institute Genomics Platform"/>
            <consortium name="The Broad Institute Genome Sequencing Center for Infectious Disease"/>
            <person name="Wu L."/>
            <person name="Ma J."/>
        </authorList>
    </citation>
    <scope>NUCLEOTIDE SEQUENCE [LARGE SCALE GENOMIC DNA]</scope>
    <source>
        <strain evidence="9">JCM 17130</strain>
    </source>
</reference>
<evidence type="ECO:0000313" key="8">
    <source>
        <dbReference type="EMBL" id="MFC5438177.1"/>
    </source>
</evidence>
<keyword evidence="5 6" id="KW-0687">Ribonucleoprotein</keyword>
<dbReference type="InterPro" id="IPR019984">
    <property type="entry name" value="Ribosomal_uS17_bact/chlr"/>
</dbReference>
<sequence length="96" mass="10911">MSATKIQEVQVQSDTKQARTLEGRVTSNKMDKTVTVLVERQVQHWLLGKIIRRSTKLHAQDDLGANEGDLVRIAECRPLSKTKHHRVVEIITRANV</sequence>
<protein>
    <recommendedName>
        <fullName evidence="6">Small ribosomal subunit protein uS17</fullName>
    </recommendedName>
</protein>
<dbReference type="Proteomes" id="UP001596013">
    <property type="component" value="Unassembled WGS sequence"/>
</dbReference>
<evidence type="ECO:0000256" key="6">
    <source>
        <dbReference type="HAMAP-Rule" id="MF_01345"/>
    </source>
</evidence>
<dbReference type="SUPFAM" id="SSF50249">
    <property type="entry name" value="Nucleic acid-binding proteins"/>
    <property type="match status" value="1"/>
</dbReference>
<name>A0ABW0JQT6_9GAMM</name>
<dbReference type="EMBL" id="JBHSMK010000009">
    <property type="protein sequence ID" value="MFC5438177.1"/>
    <property type="molecule type" value="Genomic_DNA"/>
</dbReference>
<proteinExistence type="inferred from homology"/>
<dbReference type="GO" id="GO:0005840">
    <property type="term" value="C:ribosome"/>
    <property type="evidence" value="ECO:0007669"/>
    <property type="project" value="UniProtKB-KW"/>
</dbReference>
<evidence type="ECO:0000256" key="2">
    <source>
        <dbReference type="ARBA" id="ARBA00022730"/>
    </source>
</evidence>
<organism evidence="8 9">
    <name type="scientific">Rhodanobacter umsongensis</name>
    <dbReference type="NCBI Taxonomy" id="633153"/>
    <lineage>
        <taxon>Bacteria</taxon>
        <taxon>Pseudomonadati</taxon>
        <taxon>Pseudomonadota</taxon>
        <taxon>Gammaproteobacteria</taxon>
        <taxon>Lysobacterales</taxon>
        <taxon>Rhodanobacteraceae</taxon>
        <taxon>Rhodanobacter</taxon>
    </lineage>
</organism>
<evidence type="ECO:0000256" key="7">
    <source>
        <dbReference type="RuleBase" id="RU003872"/>
    </source>
</evidence>
<dbReference type="RefSeq" id="WP_377306773.1">
    <property type="nucleotide sequence ID" value="NZ_JBHSMK010000009.1"/>
</dbReference>
<dbReference type="InterPro" id="IPR000266">
    <property type="entry name" value="Ribosomal_uS17"/>
</dbReference>
<keyword evidence="3 6" id="KW-0694">RNA-binding</keyword>
<dbReference type="PANTHER" id="PTHR10744">
    <property type="entry name" value="40S RIBOSOMAL PROTEIN S11 FAMILY MEMBER"/>
    <property type="match status" value="1"/>
</dbReference>
<dbReference type="NCBIfam" id="NF004123">
    <property type="entry name" value="PRK05610.1"/>
    <property type="match status" value="1"/>
</dbReference>
<dbReference type="PANTHER" id="PTHR10744:SF1">
    <property type="entry name" value="SMALL RIBOSOMAL SUBUNIT PROTEIN US17M"/>
    <property type="match status" value="1"/>
</dbReference>
<dbReference type="CDD" id="cd00364">
    <property type="entry name" value="Ribosomal_uS17"/>
    <property type="match status" value="1"/>
</dbReference>
<dbReference type="Pfam" id="PF00366">
    <property type="entry name" value="Ribosomal_S17"/>
    <property type="match status" value="1"/>
</dbReference>
<dbReference type="PROSITE" id="PS00056">
    <property type="entry name" value="RIBOSOMAL_S17"/>
    <property type="match status" value="1"/>
</dbReference>
<evidence type="ECO:0000256" key="5">
    <source>
        <dbReference type="ARBA" id="ARBA00023274"/>
    </source>
</evidence>
<keyword evidence="2 6" id="KW-0699">rRNA-binding</keyword>
<keyword evidence="9" id="KW-1185">Reference proteome</keyword>
<dbReference type="InterPro" id="IPR019979">
    <property type="entry name" value="Ribosomal_uS17_CS"/>
</dbReference>
<dbReference type="HAMAP" id="MF_01345_B">
    <property type="entry name" value="Ribosomal_uS17_B"/>
    <property type="match status" value="1"/>
</dbReference>